<dbReference type="SUPFAM" id="SSF46785">
    <property type="entry name" value="Winged helix' DNA-binding domain"/>
    <property type="match status" value="1"/>
</dbReference>
<gene>
    <name evidence="5" type="ORF">GR170_07980</name>
</gene>
<dbReference type="Pfam" id="PF01638">
    <property type="entry name" value="HxlR"/>
    <property type="match status" value="1"/>
</dbReference>
<organism evidence="5 6">
    <name type="scientific">Pseudooceanicola albus</name>
    <dbReference type="NCBI Taxonomy" id="2692189"/>
    <lineage>
        <taxon>Bacteria</taxon>
        <taxon>Pseudomonadati</taxon>
        <taxon>Pseudomonadota</taxon>
        <taxon>Alphaproteobacteria</taxon>
        <taxon>Rhodobacterales</taxon>
        <taxon>Paracoccaceae</taxon>
        <taxon>Pseudooceanicola</taxon>
    </lineage>
</organism>
<keyword evidence="2" id="KW-0238">DNA-binding</keyword>
<evidence type="ECO:0000256" key="2">
    <source>
        <dbReference type="ARBA" id="ARBA00023125"/>
    </source>
</evidence>
<keyword evidence="6" id="KW-1185">Reference proteome</keyword>
<evidence type="ECO:0000313" key="5">
    <source>
        <dbReference type="EMBL" id="MXN17768.1"/>
    </source>
</evidence>
<dbReference type="InterPro" id="IPR036390">
    <property type="entry name" value="WH_DNA-bd_sf"/>
</dbReference>
<reference evidence="5 6" key="1">
    <citation type="submission" date="2019-12" db="EMBL/GenBank/DDBJ databases">
        <authorList>
            <person name="Li M."/>
        </authorList>
    </citation>
    <scope>NUCLEOTIDE SEQUENCE [LARGE SCALE GENOMIC DNA]</scope>
    <source>
        <strain evidence="5 6">GBMRC 2024</strain>
    </source>
</reference>
<comment type="caution">
    <text evidence="5">The sequence shown here is derived from an EMBL/GenBank/DDBJ whole genome shotgun (WGS) entry which is preliminary data.</text>
</comment>
<dbReference type="PANTHER" id="PTHR33204:SF29">
    <property type="entry name" value="TRANSCRIPTIONAL REGULATOR"/>
    <property type="match status" value="1"/>
</dbReference>
<dbReference type="GO" id="GO:0003677">
    <property type="term" value="F:DNA binding"/>
    <property type="evidence" value="ECO:0007669"/>
    <property type="project" value="UniProtKB-KW"/>
</dbReference>
<dbReference type="PROSITE" id="PS51118">
    <property type="entry name" value="HTH_HXLR"/>
    <property type="match status" value="1"/>
</dbReference>
<evidence type="ECO:0000256" key="1">
    <source>
        <dbReference type="ARBA" id="ARBA00023015"/>
    </source>
</evidence>
<accession>A0A6L7G2M9</accession>
<dbReference type="EMBL" id="WUMU01000006">
    <property type="protein sequence ID" value="MXN17768.1"/>
    <property type="molecule type" value="Genomic_DNA"/>
</dbReference>
<sequence>MDRSDTECGLEGALKVVGGKWKPLILYHVQAGPTRFSEIRRRVEGISEKVLIQQLRDLVAWQVLLRRDHGQVPPVVDYALTPFGRTLVEALVPLCDWGNANRERITAKLAAPPQEEDRPRGRVPR</sequence>
<evidence type="ECO:0000259" key="4">
    <source>
        <dbReference type="PROSITE" id="PS51118"/>
    </source>
</evidence>
<proteinExistence type="predicted"/>
<dbReference type="Proteomes" id="UP000477911">
    <property type="component" value="Unassembled WGS sequence"/>
</dbReference>
<dbReference type="RefSeq" id="WP_160893445.1">
    <property type="nucleotide sequence ID" value="NZ_WUMU01000006.1"/>
</dbReference>
<dbReference type="AlphaFoldDB" id="A0A6L7G2M9"/>
<dbReference type="InterPro" id="IPR036388">
    <property type="entry name" value="WH-like_DNA-bd_sf"/>
</dbReference>
<dbReference type="PANTHER" id="PTHR33204">
    <property type="entry name" value="TRANSCRIPTIONAL REGULATOR, MARR FAMILY"/>
    <property type="match status" value="1"/>
</dbReference>
<evidence type="ECO:0000256" key="3">
    <source>
        <dbReference type="ARBA" id="ARBA00023163"/>
    </source>
</evidence>
<protein>
    <submittedName>
        <fullName evidence="5">Transcriptional regulator</fullName>
    </submittedName>
</protein>
<keyword evidence="1" id="KW-0805">Transcription regulation</keyword>
<feature type="domain" description="HTH hxlR-type" evidence="4">
    <location>
        <begin position="8"/>
        <end position="106"/>
    </location>
</feature>
<keyword evidence="3" id="KW-0804">Transcription</keyword>
<dbReference type="Gene3D" id="1.10.10.10">
    <property type="entry name" value="Winged helix-like DNA-binding domain superfamily/Winged helix DNA-binding domain"/>
    <property type="match status" value="1"/>
</dbReference>
<evidence type="ECO:0000313" key="6">
    <source>
        <dbReference type="Proteomes" id="UP000477911"/>
    </source>
</evidence>
<dbReference type="InterPro" id="IPR002577">
    <property type="entry name" value="HTH_HxlR"/>
</dbReference>
<name>A0A6L7G2M9_9RHOB</name>